<evidence type="ECO:0000313" key="4">
    <source>
        <dbReference type="EMBL" id="ETO34534.1"/>
    </source>
</evidence>
<proteinExistence type="predicted"/>
<sequence length="423" mass="50433">MKEKTWNECKLTLPMEISASLAILSDDKQMFMSLQMHVSVNVDQLFEKAELLKMIQELKKEIKILKLERSYTIPIEKERMIEDEKKNNDTVAIPEECKKMKTQVEILGKKLKEWDEEKRIELNRMNWDDIWSLILYLSLFVLLYILFIKKNEIYFEEIFEKQKSIQQEIYEKYLEKIKLKNQMEEALSKYTKCIEQYNNLCFIERDVLTQKQQKEQQLMAMNHIHALDNRVLKGFNELNGKLRKLIEENQKCIEKEWNELEKKWNKWNSQEIAIFVGHILKCKKSKINQFHDIIKKKKIDGTSLLKMSKNDWMDIFDFETFSQACIIHDSFTQICEKYPINMINSDEGVPQQDIPKEYICPLSNSIMNDPVIALNGITYDRSSIMNQYQNIPNYSSLMIDGNLELYPDHALQQNIQNFLETTK</sequence>
<dbReference type="Proteomes" id="UP000023152">
    <property type="component" value="Unassembled WGS sequence"/>
</dbReference>
<dbReference type="GO" id="GO:0061630">
    <property type="term" value="F:ubiquitin protein ligase activity"/>
    <property type="evidence" value="ECO:0007669"/>
    <property type="project" value="InterPro"/>
</dbReference>
<name>X6P8Z9_RETFI</name>
<feature type="domain" description="U-box" evidence="3">
    <location>
        <begin position="353"/>
        <end position="384"/>
    </location>
</feature>
<dbReference type="GO" id="GO:0016567">
    <property type="term" value="P:protein ubiquitination"/>
    <property type="evidence" value="ECO:0007669"/>
    <property type="project" value="InterPro"/>
</dbReference>
<accession>X6P8Z9</accession>
<keyword evidence="1" id="KW-0175">Coiled coil</keyword>
<dbReference type="CDD" id="cd16453">
    <property type="entry name" value="RING-Ubox"/>
    <property type="match status" value="1"/>
</dbReference>
<evidence type="ECO:0000256" key="1">
    <source>
        <dbReference type="SAM" id="Coils"/>
    </source>
</evidence>
<dbReference type="SMART" id="SM00504">
    <property type="entry name" value="Ubox"/>
    <property type="match status" value="1"/>
</dbReference>
<keyword evidence="2" id="KW-1133">Transmembrane helix</keyword>
<dbReference type="EMBL" id="ASPP01002480">
    <property type="protein sequence ID" value="ETO34534.1"/>
    <property type="molecule type" value="Genomic_DNA"/>
</dbReference>
<reference evidence="4 5" key="1">
    <citation type="journal article" date="2013" name="Curr. Biol.">
        <title>The Genome of the Foraminiferan Reticulomyxa filosa.</title>
        <authorList>
            <person name="Glockner G."/>
            <person name="Hulsmann N."/>
            <person name="Schleicher M."/>
            <person name="Noegel A.A."/>
            <person name="Eichinger L."/>
            <person name="Gallinger C."/>
            <person name="Pawlowski J."/>
            <person name="Sierra R."/>
            <person name="Euteneuer U."/>
            <person name="Pillet L."/>
            <person name="Moustafa A."/>
            <person name="Platzer M."/>
            <person name="Groth M."/>
            <person name="Szafranski K."/>
            <person name="Schliwa M."/>
        </authorList>
    </citation>
    <scope>NUCLEOTIDE SEQUENCE [LARGE SCALE GENOMIC DNA]</scope>
</reference>
<keyword evidence="2" id="KW-0472">Membrane</keyword>
<gene>
    <name evidence="4" type="ORF">RFI_02558</name>
</gene>
<evidence type="ECO:0000259" key="3">
    <source>
        <dbReference type="PROSITE" id="PS51698"/>
    </source>
</evidence>
<dbReference type="Gene3D" id="3.30.40.10">
    <property type="entry name" value="Zinc/RING finger domain, C3HC4 (zinc finger)"/>
    <property type="match status" value="1"/>
</dbReference>
<keyword evidence="5" id="KW-1185">Reference proteome</keyword>
<feature type="coiled-coil region" evidence="1">
    <location>
        <begin position="235"/>
        <end position="263"/>
    </location>
</feature>
<protein>
    <recommendedName>
        <fullName evidence="3">U-box domain-containing protein</fullName>
    </recommendedName>
</protein>
<dbReference type="InterPro" id="IPR045185">
    <property type="entry name" value="PUB22/23/24-like"/>
</dbReference>
<dbReference type="InterPro" id="IPR013761">
    <property type="entry name" value="SAM/pointed_sf"/>
</dbReference>
<evidence type="ECO:0000313" key="5">
    <source>
        <dbReference type="Proteomes" id="UP000023152"/>
    </source>
</evidence>
<dbReference type="InterPro" id="IPR003613">
    <property type="entry name" value="Ubox_domain"/>
</dbReference>
<feature type="transmembrane region" description="Helical" evidence="2">
    <location>
        <begin position="130"/>
        <end position="148"/>
    </location>
</feature>
<dbReference type="InterPro" id="IPR013083">
    <property type="entry name" value="Znf_RING/FYVE/PHD"/>
</dbReference>
<dbReference type="Gene3D" id="1.10.150.50">
    <property type="entry name" value="Transcription Factor, Ets-1"/>
    <property type="match status" value="1"/>
</dbReference>
<keyword evidence="2" id="KW-0812">Transmembrane</keyword>
<dbReference type="SUPFAM" id="SSF57850">
    <property type="entry name" value="RING/U-box"/>
    <property type="match status" value="1"/>
</dbReference>
<comment type="caution">
    <text evidence="4">The sequence shown here is derived from an EMBL/GenBank/DDBJ whole genome shotgun (WGS) entry which is preliminary data.</text>
</comment>
<dbReference type="PROSITE" id="PS51698">
    <property type="entry name" value="U_BOX"/>
    <property type="match status" value="1"/>
</dbReference>
<dbReference type="AlphaFoldDB" id="X6P8Z9"/>
<evidence type="ECO:0000256" key="2">
    <source>
        <dbReference type="SAM" id="Phobius"/>
    </source>
</evidence>
<dbReference type="Pfam" id="PF04564">
    <property type="entry name" value="U-box"/>
    <property type="match status" value="1"/>
</dbReference>
<dbReference type="PANTHER" id="PTHR22849:SF128">
    <property type="entry name" value="U-BOX DOMAIN-CONTAINING PROTEIN"/>
    <property type="match status" value="1"/>
</dbReference>
<dbReference type="PANTHER" id="PTHR22849">
    <property type="entry name" value="WDSAM1 PROTEIN"/>
    <property type="match status" value="1"/>
</dbReference>
<organism evidence="4 5">
    <name type="scientific">Reticulomyxa filosa</name>
    <dbReference type="NCBI Taxonomy" id="46433"/>
    <lineage>
        <taxon>Eukaryota</taxon>
        <taxon>Sar</taxon>
        <taxon>Rhizaria</taxon>
        <taxon>Retaria</taxon>
        <taxon>Foraminifera</taxon>
        <taxon>Monothalamids</taxon>
        <taxon>Reticulomyxidae</taxon>
        <taxon>Reticulomyxa</taxon>
    </lineage>
</organism>